<reference evidence="1 2" key="1">
    <citation type="submission" date="2019-03" db="EMBL/GenBank/DDBJ databases">
        <title>Genomic Encyclopedia of Type Strains, Phase IV (KMG-IV): sequencing the most valuable type-strain genomes for metagenomic binning, comparative biology and taxonomic classification.</title>
        <authorList>
            <person name="Goeker M."/>
        </authorList>
    </citation>
    <scope>NUCLEOTIDE SEQUENCE [LARGE SCALE GENOMIC DNA]</scope>
    <source>
        <strain evidence="1 2">DSM 25894</strain>
    </source>
</reference>
<dbReference type="Proteomes" id="UP000294650">
    <property type="component" value="Unassembled WGS sequence"/>
</dbReference>
<keyword evidence="2" id="KW-1185">Reference proteome</keyword>
<comment type="caution">
    <text evidence="1">The sequence shown here is derived from an EMBL/GenBank/DDBJ whole genome shotgun (WGS) entry which is preliminary data.</text>
</comment>
<dbReference type="EMBL" id="SMAN01000009">
    <property type="protein sequence ID" value="TCT22355.1"/>
    <property type="molecule type" value="Genomic_DNA"/>
</dbReference>
<name>A0A4R3N0P8_9BACI</name>
<protein>
    <submittedName>
        <fullName evidence="1">Uncharacterized protein</fullName>
    </submittedName>
</protein>
<organism evidence="1 2">
    <name type="scientific">Melghiribacillus thermohalophilus</name>
    <dbReference type="NCBI Taxonomy" id="1324956"/>
    <lineage>
        <taxon>Bacteria</taxon>
        <taxon>Bacillati</taxon>
        <taxon>Bacillota</taxon>
        <taxon>Bacilli</taxon>
        <taxon>Bacillales</taxon>
        <taxon>Bacillaceae</taxon>
        <taxon>Melghiribacillus</taxon>
    </lineage>
</organism>
<evidence type="ECO:0000313" key="1">
    <source>
        <dbReference type="EMBL" id="TCT22355.1"/>
    </source>
</evidence>
<evidence type="ECO:0000313" key="2">
    <source>
        <dbReference type="Proteomes" id="UP000294650"/>
    </source>
</evidence>
<proteinExistence type="predicted"/>
<feature type="non-terminal residue" evidence="1">
    <location>
        <position position="91"/>
    </location>
</feature>
<sequence length="91" mass="10731">MMDIKIDRPKVRIKVRILLNNDFQSLTLEKPISPNINVITFKISTKELMDVNLLNFLKQQVLRNKMCLILPLSYDCFQMLGWLLTFHANTH</sequence>
<dbReference type="AlphaFoldDB" id="A0A4R3N0P8"/>
<accession>A0A4R3N0P8</accession>
<gene>
    <name evidence="1" type="ORF">EDD68_1091</name>
</gene>